<accession>A0ABW3G0S3</accession>
<dbReference type="InterPro" id="IPR009721">
    <property type="entry name" value="O-acyltransferase_WSD1_C"/>
</dbReference>
<keyword evidence="5" id="KW-1185">Reference proteome</keyword>
<proteinExistence type="predicted"/>
<protein>
    <submittedName>
        <fullName evidence="4">WS/DGAT domain-containing protein</fullName>
    </submittedName>
</protein>
<feature type="region of interest" description="Disordered" evidence="1">
    <location>
        <begin position="203"/>
        <end position="228"/>
    </location>
</feature>
<feature type="domain" description="O-acyltransferase WSD1-like N-terminal" evidence="2">
    <location>
        <begin position="43"/>
        <end position="212"/>
    </location>
</feature>
<dbReference type="InterPro" id="IPR004255">
    <property type="entry name" value="O-acyltransferase_WSD1_N"/>
</dbReference>
<evidence type="ECO:0000259" key="2">
    <source>
        <dbReference type="Pfam" id="PF03007"/>
    </source>
</evidence>
<gene>
    <name evidence="4" type="ORF">ACFQ04_00795</name>
</gene>
<dbReference type="Proteomes" id="UP001597068">
    <property type="component" value="Unassembled WGS sequence"/>
</dbReference>
<dbReference type="Pfam" id="PF06974">
    <property type="entry name" value="WS_DGAT_C"/>
    <property type="match status" value="1"/>
</dbReference>
<feature type="domain" description="O-acyltransferase WSD1 C-terminal" evidence="3">
    <location>
        <begin position="292"/>
        <end position="437"/>
    </location>
</feature>
<name>A0ABW3G0S3_9NOCA</name>
<organism evidence="4 5">
    <name type="scientific">Williamsia deligens</name>
    <dbReference type="NCBI Taxonomy" id="321325"/>
    <lineage>
        <taxon>Bacteria</taxon>
        <taxon>Bacillati</taxon>
        <taxon>Actinomycetota</taxon>
        <taxon>Actinomycetes</taxon>
        <taxon>Mycobacteriales</taxon>
        <taxon>Nocardiaceae</taxon>
        <taxon>Williamsia</taxon>
    </lineage>
</organism>
<dbReference type="Pfam" id="PF03007">
    <property type="entry name" value="WS_DGAT_cat"/>
    <property type="match status" value="1"/>
</dbReference>
<dbReference type="RefSeq" id="WP_253647684.1">
    <property type="nucleotide sequence ID" value="NZ_BAAAMO010000002.1"/>
</dbReference>
<evidence type="ECO:0000313" key="4">
    <source>
        <dbReference type="EMBL" id="MFD0924264.1"/>
    </source>
</evidence>
<sequence>MHRRPSIVGRLTPTDAQALWMSEAIPSDQFLLYAFDGAAPGGLAARITQRANAIDDLCVRVVDVPGDLDYPRWSPTTVTADAVRVHDVGDWAGCLRRLGDTMSVPVDTRRLPWRVHLFPGVGDVPGAQGTAVVAVLQISHALADGTLASALARQLFGDDDQVGVPARRGRPTPPALVAAAGGVARMPLQATALVARGVRAHRAHRDRVRDENAGTVPRSRDGVPLLGVNVRPDDRRDLRVVVTDVDTLRALGGTVTVGALTVIGRALAEHVGASVLRAEVLVAGVGDRRARNHFRSVGVDLAVDEPDPARRATRIADDLAAMVRRGHHPAARAEASAMEAVPAVLVASGVRSFDAHAVPDSVTGNTVVSSVDRGADDLVVGGGRVVLTAGFPALSPVQSVTHGVHGIGGRVAVSVCSSPTGLPDPDRYAERLAAALR</sequence>
<evidence type="ECO:0000259" key="3">
    <source>
        <dbReference type="Pfam" id="PF06974"/>
    </source>
</evidence>
<dbReference type="EMBL" id="JBHTIL010000001">
    <property type="protein sequence ID" value="MFD0924264.1"/>
    <property type="molecule type" value="Genomic_DNA"/>
</dbReference>
<evidence type="ECO:0000256" key="1">
    <source>
        <dbReference type="SAM" id="MobiDB-lite"/>
    </source>
</evidence>
<reference evidence="5" key="1">
    <citation type="journal article" date="2019" name="Int. J. Syst. Evol. Microbiol.">
        <title>The Global Catalogue of Microorganisms (GCM) 10K type strain sequencing project: providing services to taxonomists for standard genome sequencing and annotation.</title>
        <authorList>
            <consortium name="The Broad Institute Genomics Platform"/>
            <consortium name="The Broad Institute Genome Sequencing Center for Infectious Disease"/>
            <person name="Wu L."/>
            <person name="Ma J."/>
        </authorList>
    </citation>
    <scope>NUCLEOTIDE SEQUENCE [LARGE SCALE GENOMIC DNA]</scope>
    <source>
        <strain evidence="5">CCUG 50873</strain>
    </source>
</reference>
<comment type="caution">
    <text evidence="4">The sequence shown here is derived from an EMBL/GenBank/DDBJ whole genome shotgun (WGS) entry which is preliminary data.</text>
</comment>
<evidence type="ECO:0000313" key="5">
    <source>
        <dbReference type="Proteomes" id="UP001597068"/>
    </source>
</evidence>